<dbReference type="GO" id="GO:0006915">
    <property type="term" value="P:apoptotic process"/>
    <property type="evidence" value="ECO:0007669"/>
    <property type="project" value="UniProtKB-KW"/>
</dbReference>
<dbReference type="Proteomes" id="UP000076842">
    <property type="component" value="Unassembled WGS sequence"/>
</dbReference>
<evidence type="ECO:0000256" key="7">
    <source>
        <dbReference type="ARBA" id="ARBA00022703"/>
    </source>
</evidence>
<feature type="compositionally biased region" description="Polar residues" evidence="19">
    <location>
        <begin position="574"/>
        <end position="583"/>
    </location>
</feature>
<evidence type="ECO:0000256" key="1">
    <source>
        <dbReference type="ARBA" id="ARBA00001003"/>
    </source>
</evidence>
<evidence type="ECO:0000256" key="5">
    <source>
        <dbReference type="ARBA" id="ARBA00022670"/>
    </source>
</evidence>
<evidence type="ECO:0000256" key="16">
    <source>
        <dbReference type="ARBA" id="ARBA00040403"/>
    </source>
</evidence>
<dbReference type="SUPFAM" id="SSF53474">
    <property type="entry name" value="alpha/beta-Hydrolases"/>
    <property type="match status" value="1"/>
</dbReference>
<dbReference type="PANTHER" id="PTHR11802:SF190">
    <property type="entry name" value="PHEROMONE-PROCESSING CARBOXYPEPTIDASE KEX1"/>
    <property type="match status" value="1"/>
</dbReference>
<keyword evidence="6 20" id="KW-0812">Transmembrane</keyword>
<reference evidence="22 23" key="1">
    <citation type="journal article" date="2016" name="Mol. Biol. Evol.">
        <title>Comparative Genomics of Early-Diverging Mushroom-Forming Fungi Provides Insights into the Origins of Lignocellulose Decay Capabilities.</title>
        <authorList>
            <person name="Nagy L.G."/>
            <person name="Riley R."/>
            <person name="Tritt A."/>
            <person name="Adam C."/>
            <person name="Daum C."/>
            <person name="Floudas D."/>
            <person name="Sun H."/>
            <person name="Yadav J.S."/>
            <person name="Pangilinan J."/>
            <person name="Larsson K.H."/>
            <person name="Matsuura K."/>
            <person name="Barry K."/>
            <person name="Labutti K."/>
            <person name="Kuo R."/>
            <person name="Ohm R.A."/>
            <person name="Bhattacharya S.S."/>
            <person name="Shirouzu T."/>
            <person name="Yoshinaga Y."/>
            <person name="Martin F.M."/>
            <person name="Grigoriev I.V."/>
            <person name="Hibbett D.S."/>
        </authorList>
    </citation>
    <scope>NUCLEOTIDE SEQUENCE [LARGE SCALE GENOMIC DNA]</scope>
    <source>
        <strain evidence="22 23">HHB12733</strain>
    </source>
</reference>
<evidence type="ECO:0000256" key="12">
    <source>
        <dbReference type="ARBA" id="ARBA00023136"/>
    </source>
</evidence>
<dbReference type="GO" id="GO:0006508">
    <property type="term" value="P:proteolysis"/>
    <property type="evidence" value="ECO:0007669"/>
    <property type="project" value="UniProtKB-KW"/>
</dbReference>
<dbReference type="Pfam" id="PF00450">
    <property type="entry name" value="Peptidase_S10"/>
    <property type="match status" value="1"/>
</dbReference>
<sequence>MVSLRYIAKRALALTLFLLAGSIHAAPAPGSAASFYVPSLPGLHNDPNHPLHVYAGHLPSVAPTRTPTTDAQPNLFFMMMKNRRVADRERVILWFNGGPGCSSFDGSMMEVGPWRVDGSGGLKLLQSGGWEEYATIIYIDQPVGTGFAFASTDQYVHDLGEGATQLIRFMRNFYDVFPELEFMDTWIAGESFAGQYIPYFADAFLKTTLIKTPLKGIAIGNGWIDGRTQYPAYYEFAKKNNMIKPDFEPRVKLELDRCTEYLNSTTDEDVNVGECEGIMSTISQGLIQSVNGKQVCLNVYDIRLVDDFPACGMNWPPDLPGVYEYLRRDDVINALHATAKTEAWVECNGGVSRQLTLVNSPSSITLFPHLLEQIPVMLFAGDQDFICNHVGQERLIEALDWNGAKGLGDAQTYDWDVNGTYAGTWVTARNLTYVKIAQASHMVGFDVPNVAHDMILRFMGVDFHSLSGGSAGIPSSVGDSVKPGIVFDDSPIPSSPSSGGHTKTDPNVWRSYYNSGTTALVFLLIVLGIIAIVYIARRRRRYATLPKADGYADHLDLEERVPLSTNEDAETSSRDLPNGTQKRLNGGGDHTPTQQRTEAIFDLGEEEEEQETPRTSQH</sequence>
<evidence type="ECO:0000256" key="14">
    <source>
        <dbReference type="ARBA" id="ARBA00037042"/>
    </source>
</evidence>
<feature type="chain" id="PRO_5007860800" description="Pheromone-processing carboxypeptidase KEX1" evidence="21">
    <location>
        <begin position="26"/>
        <end position="618"/>
    </location>
</feature>
<evidence type="ECO:0000256" key="6">
    <source>
        <dbReference type="ARBA" id="ARBA00022692"/>
    </source>
</evidence>
<comment type="catalytic activity">
    <reaction evidence="1">
        <text>Preferential release of a C-terminal arginine or lysine residue.</text>
        <dbReference type="EC" id="3.4.16.6"/>
    </reaction>
</comment>
<evidence type="ECO:0000256" key="20">
    <source>
        <dbReference type="SAM" id="Phobius"/>
    </source>
</evidence>
<proteinExistence type="inferred from homology"/>
<evidence type="ECO:0000256" key="13">
    <source>
        <dbReference type="ARBA" id="ARBA00023180"/>
    </source>
</evidence>
<keyword evidence="12 20" id="KW-0472">Membrane</keyword>
<comment type="subcellular location">
    <subcellularLocation>
        <location evidence="2">Golgi apparatus</location>
        <location evidence="2">trans-Golgi network membrane</location>
        <topology evidence="2">Single-pass type I membrane protein</topology>
    </subcellularLocation>
</comment>
<keyword evidence="10 20" id="KW-1133">Transmembrane helix</keyword>
<evidence type="ECO:0000256" key="11">
    <source>
        <dbReference type="ARBA" id="ARBA00023034"/>
    </source>
</evidence>
<dbReference type="EC" id="3.4.16.6" evidence="15"/>
<organism evidence="22 23">
    <name type="scientific">Calocera cornea HHB12733</name>
    <dbReference type="NCBI Taxonomy" id="1353952"/>
    <lineage>
        <taxon>Eukaryota</taxon>
        <taxon>Fungi</taxon>
        <taxon>Dikarya</taxon>
        <taxon>Basidiomycota</taxon>
        <taxon>Agaricomycotina</taxon>
        <taxon>Dacrymycetes</taxon>
        <taxon>Dacrymycetales</taxon>
        <taxon>Dacrymycetaceae</taxon>
        <taxon>Calocera</taxon>
    </lineage>
</organism>
<dbReference type="GO" id="GO:0004185">
    <property type="term" value="F:serine-type carboxypeptidase activity"/>
    <property type="evidence" value="ECO:0007669"/>
    <property type="project" value="UniProtKB-EC"/>
</dbReference>
<dbReference type="AlphaFoldDB" id="A0A165KC42"/>
<dbReference type="EMBL" id="KV423914">
    <property type="protein sequence ID" value="KZT62946.1"/>
    <property type="molecule type" value="Genomic_DNA"/>
</dbReference>
<evidence type="ECO:0000256" key="2">
    <source>
        <dbReference type="ARBA" id="ARBA00004393"/>
    </source>
</evidence>
<evidence type="ECO:0000256" key="21">
    <source>
        <dbReference type="SAM" id="SignalP"/>
    </source>
</evidence>
<evidence type="ECO:0000256" key="9">
    <source>
        <dbReference type="ARBA" id="ARBA00022801"/>
    </source>
</evidence>
<evidence type="ECO:0000256" key="17">
    <source>
        <dbReference type="ARBA" id="ARBA00040628"/>
    </source>
</evidence>
<dbReference type="InterPro" id="IPR029058">
    <property type="entry name" value="AB_hydrolase_fold"/>
</dbReference>
<protein>
    <recommendedName>
        <fullName evidence="17">Pheromone-processing carboxypeptidase KEX1</fullName>
        <ecNumber evidence="15">3.4.16.6</ecNumber>
    </recommendedName>
    <alternativeName>
        <fullName evidence="18">Carboxypeptidase D</fullName>
    </alternativeName>
    <alternativeName>
        <fullName evidence="16">Pheromone-processing carboxypeptidase kex1</fullName>
    </alternativeName>
</protein>
<dbReference type="FunFam" id="3.40.50.1820:FF:000121">
    <property type="entry name" value="Carboxypeptidase D"/>
    <property type="match status" value="1"/>
</dbReference>
<dbReference type="GO" id="GO:0005802">
    <property type="term" value="C:trans-Golgi network"/>
    <property type="evidence" value="ECO:0007669"/>
    <property type="project" value="TreeGrafter"/>
</dbReference>
<comment type="function">
    <text evidence="14">Protease with a carboxypeptidase B-like function involved in the C-terminal processing of the lysine and arginine residues from protein precursors. Promotes cell fusion and is involved in the programmed cell death.</text>
</comment>
<gene>
    <name evidence="22" type="ORF">CALCODRAFT_489486</name>
</gene>
<feature type="region of interest" description="Disordered" evidence="19">
    <location>
        <begin position="559"/>
        <end position="618"/>
    </location>
</feature>
<dbReference type="Gene3D" id="3.40.50.1820">
    <property type="entry name" value="alpha/beta hydrolase"/>
    <property type="match status" value="1"/>
</dbReference>
<evidence type="ECO:0000256" key="18">
    <source>
        <dbReference type="ARBA" id="ARBA00042717"/>
    </source>
</evidence>
<feature type="signal peptide" evidence="21">
    <location>
        <begin position="1"/>
        <end position="25"/>
    </location>
</feature>
<name>A0A165KC42_9BASI</name>
<feature type="region of interest" description="Disordered" evidence="19">
    <location>
        <begin position="488"/>
        <end position="507"/>
    </location>
</feature>
<keyword evidence="7" id="KW-0053">Apoptosis</keyword>
<keyword evidence="13" id="KW-0325">Glycoprotein</keyword>
<keyword evidence="8 21" id="KW-0732">Signal</keyword>
<comment type="similarity">
    <text evidence="3">Belongs to the peptidase S10 family.</text>
</comment>
<accession>A0A165KC42</accession>
<evidence type="ECO:0000256" key="10">
    <source>
        <dbReference type="ARBA" id="ARBA00022989"/>
    </source>
</evidence>
<evidence type="ECO:0000313" key="22">
    <source>
        <dbReference type="EMBL" id="KZT62946.1"/>
    </source>
</evidence>
<dbReference type="InterPro" id="IPR001563">
    <property type="entry name" value="Peptidase_S10"/>
</dbReference>
<evidence type="ECO:0000256" key="19">
    <source>
        <dbReference type="SAM" id="MobiDB-lite"/>
    </source>
</evidence>
<dbReference type="FunCoup" id="A0A165KC42">
    <property type="interactions" value="257"/>
</dbReference>
<dbReference type="PANTHER" id="PTHR11802">
    <property type="entry name" value="SERINE PROTEASE FAMILY S10 SERINE CARBOXYPEPTIDASE"/>
    <property type="match status" value="1"/>
</dbReference>
<evidence type="ECO:0000256" key="3">
    <source>
        <dbReference type="ARBA" id="ARBA00009431"/>
    </source>
</evidence>
<keyword evidence="9 22" id="KW-0378">Hydrolase</keyword>
<dbReference type="OrthoDB" id="443318at2759"/>
<dbReference type="PRINTS" id="PR00724">
    <property type="entry name" value="CRBOXYPTASEC"/>
</dbReference>
<evidence type="ECO:0000313" key="23">
    <source>
        <dbReference type="Proteomes" id="UP000076842"/>
    </source>
</evidence>
<dbReference type="STRING" id="1353952.A0A165KC42"/>
<keyword evidence="23" id="KW-1185">Reference proteome</keyword>
<keyword evidence="11" id="KW-0333">Golgi apparatus</keyword>
<dbReference type="InParanoid" id="A0A165KC42"/>
<evidence type="ECO:0000256" key="8">
    <source>
        <dbReference type="ARBA" id="ARBA00022729"/>
    </source>
</evidence>
<evidence type="ECO:0000256" key="15">
    <source>
        <dbReference type="ARBA" id="ARBA00038895"/>
    </source>
</evidence>
<keyword evidence="4" id="KW-0121">Carboxypeptidase</keyword>
<evidence type="ECO:0000256" key="4">
    <source>
        <dbReference type="ARBA" id="ARBA00022645"/>
    </source>
</evidence>
<keyword evidence="5" id="KW-0645">Protease</keyword>
<feature type="transmembrane region" description="Helical" evidence="20">
    <location>
        <begin position="512"/>
        <end position="536"/>
    </location>
</feature>